<name>A0A419VX51_9BACT</name>
<evidence type="ECO:0000313" key="3">
    <source>
        <dbReference type="EMBL" id="RKD87759.1"/>
    </source>
</evidence>
<feature type="short sequence motif" description="Histidine triad motif" evidence="1">
    <location>
        <begin position="134"/>
        <end position="138"/>
    </location>
</feature>
<organism evidence="3 4">
    <name type="scientific">Mangrovibacterium diazotrophicum</name>
    <dbReference type="NCBI Taxonomy" id="1261403"/>
    <lineage>
        <taxon>Bacteria</taxon>
        <taxon>Pseudomonadati</taxon>
        <taxon>Bacteroidota</taxon>
        <taxon>Bacteroidia</taxon>
        <taxon>Marinilabiliales</taxon>
        <taxon>Prolixibacteraceae</taxon>
        <taxon>Mangrovibacterium</taxon>
    </lineage>
</organism>
<gene>
    <name evidence="3" type="ORF">BC643_3766</name>
</gene>
<dbReference type="AlphaFoldDB" id="A0A419VX51"/>
<dbReference type="InterPro" id="IPR011146">
    <property type="entry name" value="HIT-like"/>
</dbReference>
<dbReference type="EMBL" id="RAPN01000003">
    <property type="protein sequence ID" value="RKD87759.1"/>
    <property type="molecule type" value="Genomic_DNA"/>
</dbReference>
<dbReference type="GO" id="GO:0016787">
    <property type="term" value="F:hydrolase activity"/>
    <property type="evidence" value="ECO:0007669"/>
    <property type="project" value="UniProtKB-KW"/>
</dbReference>
<evidence type="ECO:0000256" key="1">
    <source>
        <dbReference type="PROSITE-ProRule" id="PRU00464"/>
    </source>
</evidence>
<reference evidence="3 4" key="1">
    <citation type="submission" date="2018-09" db="EMBL/GenBank/DDBJ databases">
        <title>Genomic Encyclopedia of Archaeal and Bacterial Type Strains, Phase II (KMG-II): from individual species to whole genera.</title>
        <authorList>
            <person name="Goeker M."/>
        </authorList>
    </citation>
    <scope>NUCLEOTIDE SEQUENCE [LARGE SCALE GENOMIC DNA]</scope>
    <source>
        <strain evidence="3 4">DSM 27148</strain>
    </source>
</reference>
<keyword evidence="4" id="KW-1185">Reference proteome</keyword>
<evidence type="ECO:0000259" key="2">
    <source>
        <dbReference type="PROSITE" id="PS51084"/>
    </source>
</evidence>
<evidence type="ECO:0000313" key="4">
    <source>
        <dbReference type="Proteomes" id="UP000283387"/>
    </source>
</evidence>
<dbReference type="PROSITE" id="PS51084">
    <property type="entry name" value="HIT_2"/>
    <property type="match status" value="1"/>
</dbReference>
<accession>A0A419VX51</accession>
<protein>
    <submittedName>
        <fullName evidence="3">Diadenosine tetraphosphate (Ap4A) HIT family hydrolase</fullName>
    </submittedName>
</protein>
<comment type="caution">
    <text evidence="3">The sequence shown here is derived from an EMBL/GenBank/DDBJ whole genome shotgun (WGS) entry which is preliminary data.</text>
</comment>
<keyword evidence="3" id="KW-0378">Hydrolase</keyword>
<dbReference type="Proteomes" id="UP000283387">
    <property type="component" value="Unassembled WGS sequence"/>
</dbReference>
<dbReference type="SUPFAM" id="SSF54197">
    <property type="entry name" value="HIT-like"/>
    <property type="match status" value="1"/>
</dbReference>
<dbReference type="Pfam" id="PF01230">
    <property type="entry name" value="HIT"/>
    <property type="match status" value="1"/>
</dbReference>
<proteinExistence type="predicted"/>
<sequence length="178" mass="20129">MVVWKLKSDEILNSLSPSAPGILCYLAPKITNHKFSTMPSPISECLYCQNNETLHNLMIKICDLEVSQLFLFKEQSYYGRCNVVYKDHGVEFHELSDEQRDAFMRDVAQVGKAIAGAFKPTKINYGAYADTLSHLHTHIVPKYKDGYGFGGVFEMNPQKKSLTDAEYAEVIAKIRAEL</sequence>
<dbReference type="Gene3D" id="3.30.428.10">
    <property type="entry name" value="HIT-like"/>
    <property type="match status" value="1"/>
</dbReference>
<feature type="domain" description="HIT" evidence="2">
    <location>
        <begin position="46"/>
        <end position="149"/>
    </location>
</feature>
<dbReference type="InterPro" id="IPR036265">
    <property type="entry name" value="HIT-like_sf"/>
</dbReference>